<accession>A0A2R6ABN9</accession>
<feature type="domain" description="HhH-GPD" evidence="10">
    <location>
        <begin position="112"/>
        <end position="276"/>
    </location>
</feature>
<protein>
    <recommendedName>
        <fullName evidence="2">DNA-(apurinic or apyrimidinic site) lyase</fullName>
        <ecNumber evidence="2">4.2.99.18</ecNumber>
    </recommendedName>
</protein>
<evidence type="ECO:0000256" key="1">
    <source>
        <dbReference type="ARBA" id="ARBA00010679"/>
    </source>
</evidence>
<dbReference type="Gene3D" id="1.10.340.30">
    <property type="entry name" value="Hypothetical protein, domain 2"/>
    <property type="match status" value="1"/>
</dbReference>
<evidence type="ECO:0000259" key="10">
    <source>
        <dbReference type="SMART" id="SM00478"/>
    </source>
</evidence>
<keyword evidence="7" id="KW-0511">Multifunctional enzyme</keyword>
<comment type="similarity">
    <text evidence="1">Belongs to the type-1 OGG1 family.</text>
</comment>
<dbReference type="Pfam" id="PF00730">
    <property type="entry name" value="HhH-GPD"/>
    <property type="match status" value="1"/>
</dbReference>
<dbReference type="InterPro" id="IPR011257">
    <property type="entry name" value="DNA_glycosylase"/>
</dbReference>
<organism evidence="11 12">
    <name type="scientific">Candidatus Marsarchaeota G1 archaeon OSP_D</name>
    <dbReference type="NCBI Taxonomy" id="1978155"/>
    <lineage>
        <taxon>Archaea</taxon>
        <taxon>Candidatus Marsarchaeota</taxon>
        <taxon>Candidatus Marsarchaeota group 1</taxon>
    </lineage>
</organism>
<dbReference type="CDD" id="cd00056">
    <property type="entry name" value="ENDO3c"/>
    <property type="match status" value="1"/>
</dbReference>
<dbReference type="Pfam" id="PF07934">
    <property type="entry name" value="OGG_N"/>
    <property type="match status" value="1"/>
</dbReference>
<dbReference type="InterPro" id="IPR023170">
    <property type="entry name" value="HhH_base_excis_C"/>
</dbReference>
<dbReference type="GO" id="GO:0140078">
    <property type="term" value="F:class I DNA-(apurinic or apyrimidinic site) endonuclease activity"/>
    <property type="evidence" value="ECO:0007669"/>
    <property type="project" value="UniProtKB-EC"/>
</dbReference>
<evidence type="ECO:0000256" key="3">
    <source>
        <dbReference type="ARBA" id="ARBA00022763"/>
    </source>
</evidence>
<keyword evidence="5" id="KW-0234">DNA repair</keyword>
<dbReference type="GO" id="GO:0003684">
    <property type="term" value="F:damaged DNA binding"/>
    <property type="evidence" value="ECO:0007669"/>
    <property type="project" value="InterPro"/>
</dbReference>
<dbReference type="Gene3D" id="3.30.310.260">
    <property type="match status" value="1"/>
</dbReference>
<keyword evidence="8" id="KW-0326">Glycosidase</keyword>
<dbReference type="EMBL" id="NEXC01000016">
    <property type="protein sequence ID" value="PSN83733.1"/>
    <property type="molecule type" value="Genomic_DNA"/>
</dbReference>
<dbReference type="GO" id="GO:0008534">
    <property type="term" value="F:oxidized purine nucleobase lesion DNA N-glycosylase activity"/>
    <property type="evidence" value="ECO:0007669"/>
    <property type="project" value="InterPro"/>
</dbReference>
<comment type="caution">
    <text evidence="11">The sequence shown here is derived from an EMBL/GenBank/DDBJ whole genome shotgun (WGS) entry which is preliminary data.</text>
</comment>
<dbReference type="PANTHER" id="PTHR10242">
    <property type="entry name" value="8-OXOGUANINE DNA GLYCOSYLASE"/>
    <property type="match status" value="1"/>
</dbReference>
<gene>
    <name evidence="11" type="ORF">B9Q01_03710</name>
</gene>
<evidence type="ECO:0000313" key="12">
    <source>
        <dbReference type="Proteomes" id="UP000240880"/>
    </source>
</evidence>
<evidence type="ECO:0000256" key="2">
    <source>
        <dbReference type="ARBA" id="ARBA00012720"/>
    </source>
</evidence>
<keyword evidence="4" id="KW-0378">Hydrolase</keyword>
<comment type="catalytic activity">
    <reaction evidence="9">
        <text>2'-deoxyribonucleotide-(2'-deoxyribose 5'-phosphate)-2'-deoxyribonucleotide-DNA = a 3'-end 2'-deoxyribonucleotide-(2,3-dehydro-2,3-deoxyribose 5'-phosphate)-DNA + a 5'-end 5'-phospho-2'-deoxyribonucleoside-DNA + H(+)</text>
        <dbReference type="Rhea" id="RHEA:66592"/>
        <dbReference type="Rhea" id="RHEA-COMP:13180"/>
        <dbReference type="Rhea" id="RHEA-COMP:16897"/>
        <dbReference type="Rhea" id="RHEA-COMP:17067"/>
        <dbReference type="ChEBI" id="CHEBI:15378"/>
        <dbReference type="ChEBI" id="CHEBI:136412"/>
        <dbReference type="ChEBI" id="CHEBI:157695"/>
        <dbReference type="ChEBI" id="CHEBI:167181"/>
        <dbReference type="EC" id="4.2.99.18"/>
    </reaction>
</comment>
<sequence length="302" mass="34421">MSEIFESKSAINLSQTLNSAQCFQWIKLEDWWVGATNGCAVALRQKASKVIEFEFYGANSWSAFDYFREDDEINQIVKALGFDPLVSSLFKDTPGLRLIRQDPWECLLMFCCSTNNNAKRISKIVLNLNRAFGREVETPFGILNLFPSVRSIANADLSKLRECGLGYRAKYVKAMCQTIIRESIDLLSLRRKPLQEIRNSLSELPGVGLKVADCVALFSLERLDSFPVDTWMKRILARFYSNLFEKSTAERLLKSSLTPSVYKAVTRAICDYFGEYAGYAQNQLYYHAKSLLAEKQFEIAKP</sequence>
<dbReference type="InterPro" id="IPR052054">
    <property type="entry name" value="Oxidative_DNA_repair_enzyme"/>
</dbReference>
<evidence type="ECO:0000256" key="5">
    <source>
        <dbReference type="ARBA" id="ARBA00023204"/>
    </source>
</evidence>
<evidence type="ECO:0000256" key="9">
    <source>
        <dbReference type="ARBA" id="ARBA00044632"/>
    </source>
</evidence>
<keyword evidence="6" id="KW-0456">Lyase</keyword>
<dbReference type="AlphaFoldDB" id="A0A2R6ABN9"/>
<keyword evidence="3" id="KW-0227">DNA damage</keyword>
<dbReference type="SMART" id="SM00478">
    <property type="entry name" value="ENDO3c"/>
    <property type="match status" value="1"/>
</dbReference>
<evidence type="ECO:0000256" key="4">
    <source>
        <dbReference type="ARBA" id="ARBA00022801"/>
    </source>
</evidence>
<evidence type="ECO:0000256" key="7">
    <source>
        <dbReference type="ARBA" id="ARBA00023268"/>
    </source>
</evidence>
<dbReference type="EC" id="4.2.99.18" evidence="2"/>
<dbReference type="Proteomes" id="UP000240880">
    <property type="component" value="Unassembled WGS sequence"/>
</dbReference>
<dbReference type="GO" id="GO:0006284">
    <property type="term" value="P:base-excision repair"/>
    <property type="evidence" value="ECO:0007669"/>
    <property type="project" value="InterPro"/>
</dbReference>
<dbReference type="GO" id="GO:0006289">
    <property type="term" value="P:nucleotide-excision repair"/>
    <property type="evidence" value="ECO:0007669"/>
    <property type="project" value="InterPro"/>
</dbReference>
<proteinExistence type="inferred from homology"/>
<dbReference type="InterPro" id="IPR012904">
    <property type="entry name" value="OGG_N"/>
</dbReference>
<name>A0A2R6ABN9_9ARCH</name>
<reference evidence="11 12" key="1">
    <citation type="submission" date="2017-04" db="EMBL/GenBank/DDBJ databases">
        <title>Novel microbial lineages endemic to geothermal iron-oxide mats fill important gaps in the evolutionary history of Archaea.</title>
        <authorList>
            <person name="Jay Z.J."/>
            <person name="Beam J.P."/>
            <person name="Dlakic M."/>
            <person name="Rusch D.B."/>
            <person name="Kozubal M.A."/>
            <person name="Inskeep W.P."/>
        </authorList>
    </citation>
    <scope>NUCLEOTIDE SEQUENCE [LARGE SCALE GENOMIC DNA]</scope>
    <source>
        <strain evidence="11">OSP_D</strain>
    </source>
</reference>
<dbReference type="SUPFAM" id="SSF48150">
    <property type="entry name" value="DNA-glycosylase"/>
    <property type="match status" value="1"/>
</dbReference>
<evidence type="ECO:0000313" key="11">
    <source>
        <dbReference type="EMBL" id="PSN83733.1"/>
    </source>
</evidence>
<dbReference type="InterPro" id="IPR003265">
    <property type="entry name" value="HhH-GPD_domain"/>
</dbReference>
<dbReference type="Gene3D" id="1.10.1670.10">
    <property type="entry name" value="Helix-hairpin-Helix base-excision DNA repair enzymes (C-terminal)"/>
    <property type="match status" value="1"/>
</dbReference>
<evidence type="ECO:0000256" key="8">
    <source>
        <dbReference type="ARBA" id="ARBA00023295"/>
    </source>
</evidence>
<evidence type="ECO:0000256" key="6">
    <source>
        <dbReference type="ARBA" id="ARBA00023239"/>
    </source>
</evidence>
<dbReference type="SUPFAM" id="SSF55945">
    <property type="entry name" value="TATA-box binding protein-like"/>
    <property type="match status" value="1"/>
</dbReference>
<dbReference type="PANTHER" id="PTHR10242:SF2">
    <property type="entry name" value="N-GLYCOSYLASE_DNA LYASE"/>
    <property type="match status" value="1"/>
</dbReference>